<evidence type="ECO:0000256" key="1">
    <source>
        <dbReference type="ARBA" id="ARBA00022553"/>
    </source>
</evidence>
<feature type="domain" description="OmpR/PhoB-type" evidence="10">
    <location>
        <begin position="149"/>
        <end position="248"/>
    </location>
</feature>
<evidence type="ECO:0000259" key="9">
    <source>
        <dbReference type="PROSITE" id="PS50110"/>
    </source>
</evidence>
<dbReference type="EMBL" id="BNBT01000003">
    <property type="protein sequence ID" value="GHE37152.1"/>
    <property type="molecule type" value="Genomic_DNA"/>
</dbReference>
<evidence type="ECO:0000313" key="11">
    <source>
        <dbReference type="EMBL" id="GHE37152.1"/>
    </source>
</evidence>
<organism evidence="11 12">
    <name type="scientific">Streptomyces longispororuber</name>
    <dbReference type="NCBI Taxonomy" id="68230"/>
    <lineage>
        <taxon>Bacteria</taxon>
        <taxon>Bacillati</taxon>
        <taxon>Actinomycetota</taxon>
        <taxon>Actinomycetes</taxon>
        <taxon>Kitasatosporales</taxon>
        <taxon>Streptomycetaceae</taxon>
        <taxon>Streptomyces</taxon>
    </lineage>
</organism>
<feature type="DNA-binding region" description="OmpR/PhoB-type" evidence="7">
    <location>
        <begin position="149"/>
        <end position="248"/>
    </location>
</feature>
<dbReference type="InterPro" id="IPR011006">
    <property type="entry name" value="CheY-like_superfamily"/>
</dbReference>
<dbReference type="SUPFAM" id="SSF52172">
    <property type="entry name" value="CheY-like"/>
    <property type="match status" value="1"/>
</dbReference>
<dbReference type="SMART" id="SM00448">
    <property type="entry name" value="REC"/>
    <property type="match status" value="1"/>
</dbReference>
<feature type="domain" description="Response regulatory" evidence="9">
    <location>
        <begin position="8"/>
        <end position="133"/>
    </location>
</feature>
<dbReference type="InterPro" id="IPR036388">
    <property type="entry name" value="WH-like_DNA-bd_sf"/>
</dbReference>
<evidence type="ECO:0000313" key="12">
    <source>
        <dbReference type="Proteomes" id="UP000608024"/>
    </source>
</evidence>
<dbReference type="AlphaFoldDB" id="A0A919DF70"/>
<evidence type="ECO:0000256" key="8">
    <source>
        <dbReference type="SAM" id="MobiDB-lite"/>
    </source>
</evidence>
<evidence type="ECO:0000256" key="7">
    <source>
        <dbReference type="PROSITE-ProRule" id="PRU01091"/>
    </source>
</evidence>
<protein>
    <submittedName>
        <fullName evidence="11">DNA-binding response regulator</fullName>
    </submittedName>
</protein>
<dbReference type="FunFam" id="1.10.10.10:FF:000018">
    <property type="entry name" value="DNA-binding response regulator ResD"/>
    <property type="match status" value="1"/>
</dbReference>
<evidence type="ECO:0000256" key="4">
    <source>
        <dbReference type="ARBA" id="ARBA00023125"/>
    </source>
</evidence>
<feature type="modified residue" description="4-aspartylphosphate" evidence="6">
    <location>
        <position position="57"/>
    </location>
</feature>
<dbReference type="PROSITE" id="PS51755">
    <property type="entry name" value="OMPR_PHOB"/>
    <property type="match status" value="1"/>
</dbReference>
<evidence type="ECO:0000256" key="6">
    <source>
        <dbReference type="PROSITE-ProRule" id="PRU00169"/>
    </source>
</evidence>
<keyword evidence="5" id="KW-0804">Transcription</keyword>
<dbReference type="CDD" id="cd00383">
    <property type="entry name" value="trans_reg_C"/>
    <property type="match status" value="1"/>
</dbReference>
<keyword evidence="2" id="KW-0902">Two-component regulatory system</keyword>
<dbReference type="PANTHER" id="PTHR48111:SF4">
    <property type="entry name" value="DNA-BINDING DUAL TRANSCRIPTIONAL REGULATOR OMPR"/>
    <property type="match status" value="1"/>
</dbReference>
<feature type="compositionally biased region" description="Pro residues" evidence="8">
    <location>
        <begin position="253"/>
        <end position="263"/>
    </location>
</feature>
<evidence type="ECO:0000256" key="3">
    <source>
        <dbReference type="ARBA" id="ARBA00023015"/>
    </source>
</evidence>
<feature type="region of interest" description="Disordered" evidence="8">
    <location>
        <begin position="249"/>
        <end position="287"/>
    </location>
</feature>
<dbReference type="Pfam" id="PF00072">
    <property type="entry name" value="Response_reg"/>
    <property type="match status" value="1"/>
</dbReference>
<sequence length="287" mass="31197">MLRRMCAFVLVAEDDEKQADLIRRYLEREGHTVGVAHDGRTALEQVRTHDPDLLILDVMMPEIDGLGVTRVLRSAPPPGAPATGRDTGTLPILMLTARSTEDDLLLGLDLGADDYLTKPYSPRELMARVRTLLRRASGAAHRPPPDPEARVLRAGGLVVDELRHEVTVDGRRVECTPGEFELLSAMAAEPERVFTRPQLLDRIHGSSGYISARTVDVHVLNLRKKIEANPRAPRRLVTVFGVGYKLVAHRGPGPGPGPEPGAGPGPRTRTRGRAAKPTGETAGRRGA</sequence>
<keyword evidence="4 7" id="KW-0238">DNA-binding</keyword>
<dbReference type="Gene3D" id="3.40.50.2300">
    <property type="match status" value="1"/>
</dbReference>
<evidence type="ECO:0000259" key="10">
    <source>
        <dbReference type="PROSITE" id="PS51755"/>
    </source>
</evidence>
<evidence type="ECO:0000256" key="2">
    <source>
        <dbReference type="ARBA" id="ARBA00023012"/>
    </source>
</evidence>
<keyword evidence="3" id="KW-0805">Transcription regulation</keyword>
<proteinExistence type="predicted"/>
<reference evidence="11" key="2">
    <citation type="submission" date="2020-09" db="EMBL/GenBank/DDBJ databases">
        <authorList>
            <person name="Sun Q."/>
            <person name="Ohkuma M."/>
        </authorList>
    </citation>
    <scope>NUCLEOTIDE SEQUENCE</scope>
    <source>
        <strain evidence="11">JCM 4784</strain>
    </source>
</reference>
<dbReference type="GO" id="GO:0005829">
    <property type="term" value="C:cytosol"/>
    <property type="evidence" value="ECO:0007669"/>
    <property type="project" value="TreeGrafter"/>
</dbReference>
<dbReference type="GO" id="GO:0000976">
    <property type="term" value="F:transcription cis-regulatory region binding"/>
    <property type="evidence" value="ECO:0007669"/>
    <property type="project" value="TreeGrafter"/>
</dbReference>
<dbReference type="Gene3D" id="1.10.10.10">
    <property type="entry name" value="Winged helix-like DNA-binding domain superfamily/Winged helix DNA-binding domain"/>
    <property type="match status" value="1"/>
</dbReference>
<name>A0A919DF70_9ACTN</name>
<keyword evidence="12" id="KW-1185">Reference proteome</keyword>
<accession>A0A919DF70</accession>
<dbReference type="Pfam" id="PF00486">
    <property type="entry name" value="Trans_reg_C"/>
    <property type="match status" value="1"/>
</dbReference>
<evidence type="ECO:0000256" key="5">
    <source>
        <dbReference type="ARBA" id="ARBA00023163"/>
    </source>
</evidence>
<comment type="caution">
    <text evidence="11">The sequence shown here is derived from an EMBL/GenBank/DDBJ whole genome shotgun (WGS) entry which is preliminary data.</text>
</comment>
<keyword evidence="1 6" id="KW-0597">Phosphoprotein</keyword>
<dbReference type="SUPFAM" id="SSF46894">
    <property type="entry name" value="C-terminal effector domain of the bipartite response regulators"/>
    <property type="match status" value="1"/>
</dbReference>
<dbReference type="GO" id="GO:0032993">
    <property type="term" value="C:protein-DNA complex"/>
    <property type="evidence" value="ECO:0007669"/>
    <property type="project" value="TreeGrafter"/>
</dbReference>
<dbReference type="GO" id="GO:0000156">
    <property type="term" value="F:phosphorelay response regulator activity"/>
    <property type="evidence" value="ECO:0007669"/>
    <property type="project" value="TreeGrafter"/>
</dbReference>
<dbReference type="InterPro" id="IPR039420">
    <property type="entry name" value="WalR-like"/>
</dbReference>
<dbReference type="PANTHER" id="PTHR48111">
    <property type="entry name" value="REGULATOR OF RPOS"/>
    <property type="match status" value="1"/>
</dbReference>
<dbReference type="InterPro" id="IPR016032">
    <property type="entry name" value="Sig_transdc_resp-reg_C-effctor"/>
</dbReference>
<dbReference type="Gene3D" id="6.10.250.690">
    <property type="match status" value="1"/>
</dbReference>
<gene>
    <name evidence="11" type="ORF">GCM10018785_03560</name>
</gene>
<dbReference type="InterPro" id="IPR001867">
    <property type="entry name" value="OmpR/PhoB-type_DNA-bd"/>
</dbReference>
<dbReference type="PROSITE" id="PS50110">
    <property type="entry name" value="RESPONSE_REGULATORY"/>
    <property type="match status" value="1"/>
</dbReference>
<dbReference type="SMART" id="SM00862">
    <property type="entry name" value="Trans_reg_C"/>
    <property type="match status" value="1"/>
</dbReference>
<dbReference type="GO" id="GO:0006355">
    <property type="term" value="P:regulation of DNA-templated transcription"/>
    <property type="evidence" value="ECO:0007669"/>
    <property type="project" value="InterPro"/>
</dbReference>
<dbReference type="Proteomes" id="UP000608024">
    <property type="component" value="Unassembled WGS sequence"/>
</dbReference>
<dbReference type="InterPro" id="IPR001789">
    <property type="entry name" value="Sig_transdc_resp-reg_receiver"/>
</dbReference>
<reference evidence="11" key="1">
    <citation type="journal article" date="2014" name="Int. J. Syst. Evol. Microbiol.">
        <title>Complete genome sequence of Corynebacterium casei LMG S-19264T (=DSM 44701T), isolated from a smear-ripened cheese.</title>
        <authorList>
            <consortium name="US DOE Joint Genome Institute (JGI-PGF)"/>
            <person name="Walter F."/>
            <person name="Albersmeier A."/>
            <person name="Kalinowski J."/>
            <person name="Ruckert C."/>
        </authorList>
    </citation>
    <scope>NUCLEOTIDE SEQUENCE</scope>
    <source>
        <strain evidence="11">JCM 4784</strain>
    </source>
</reference>